<comment type="caution">
    <text evidence="1">The sequence shown here is derived from an EMBL/GenBank/DDBJ whole genome shotgun (WGS) entry which is preliminary data.</text>
</comment>
<name>A0A8T2NRB5_9TELE</name>
<protein>
    <submittedName>
        <fullName evidence="1">Uncharacterized protein</fullName>
    </submittedName>
</protein>
<keyword evidence="2" id="KW-1185">Reference proteome</keyword>
<accession>A0A8T2NRB5</accession>
<dbReference type="EMBL" id="JAFBMS010000025">
    <property type="protein sequence ID" value="KAG9342905.1"/>
    <property type="molecule type" value="Genomic_DNA"/>
</dbReference>
<evidence type="ECO:0000313" key="1">
    <source>
        <dbReference type="EMBL" id="KAG9342905.1"/>
    </source>
</evidence>
<organism evidence="1 2">
    <name type="scientific">Albula glossodonta</name>
    <name type="common">roundjaw bonefish</name>
    <dbReference type="NCBI Taxonomy" id="121402"/>
    <lineage>
        <taxon>Eukaryota</taxon>
        <taxon>Metazoa</taxon>
        <taxon>Chordata</taxon>
        <taxon>Craniata</taxon>
        <taxon>Vertebrata</taxon>
        <taxon>Euteleostomi</taxon>
        <taxon>Actinopterygii</taxon>
        <taxon>Neopterygii</taxon>
        <taxon>Teleostei</taxon>
        <taxon>Albuliformes</taxon>
        <taxon>Albulidae</taxon>
        <taxon>Albula</taxon>
    </lineage>
</organism>
<evidence type="ECO:0000313" key="2">
    <source>
        <dbReference type="Proteomes" id="UP000824540"/>
    </source>
</evidence>
<dbReference type="AlphaFoldDB" id="A0A8T2NRB5"/>
<gene>
    <name evidence="1" type="ORF">JZ751_015121</name>
</gene>
<reference evidence="1" key="1">
    <citation type="thesis" date="2021" institute="BYU ScholarsArchive" country="Provo, UT, USA">
        <title>Applications of and Algorithms for Genome Assembly and Genomic Analyses with an Emphasis on Marine Teleosts.</title>
        <authorList>
            <person name="Pickett B.D."/>
        </authorList>
    </citation>
    <scope>NUCLEOTIDE SEQUENCE</scope>
    <source>
        <strain evidence="1">HI-2016</strain>
    </source>
</reference>
<dbReference type="Proteomes" id="UP000824540">
    <property type="component" value="Unassembled WGS sequence"/>
</dbReference>
<sequence>MVGMVIDSAMVTKGCILARNRGLVDSHIPSTSPCFAQVEPHCFIKTDVELSKPVLLDQSIC</sequence>
<proteinExistence type="predicted"/>